<keyword evidence="2" id="KW-1185">Reference proteome</keyword>
<name>A0A0C2CS25_9BILA</name>
<reference evidence="1 2" key="1">
    <citation type="submission" date="2013-12" db="EMBL/GenBank/DDBJ databases">
        <title>Draft genome of the parsitic nematode Ancylostoma duodenale.</title>
        <authorList>
            <person name="Mitreva M."/>
        </authorList>
    </citation>
    <scope>NUCLEOTIDE SEQUENCE [LARGE SCALE GENOMIC DNA]</scope>
    <source>
        <strain evidence="1 2">Zhejiang</strain>
    </source>
</reference>
<protein>
    <recommendedName>
        <fullName evidence="3">Reverse transcriptase domain-containing protein</fullName>
    </recommendedName>
</protein>
<sequence length="145" mass="17274">MLRELEKEGRKVGLNINCSKTKIMRLKCAPKMSITLRGEVIEGVDSYVYLEQEVSIIMDLTDEIARRRKTGWLKFDEEKEVLLSKIDPKREAEIFNTTVFPPMIYRYETWAPLRDEERRLETTVRAMERAMLRITLRDRFTNEEI</sequence>
<proteinExistence type="predicted"/>
<accession>A0A0C2CS25</accession>
<evidence type="ECO:0000313" key="1">
    <source>
        <dbReference type="EMBL" id="KIH52587.1"/>
    </source>
</evidence>
<dbReference type="OrthoDB" id="5871831at2759"/>
<dbReference type="Proteomes" id="UP000054047">
    <property type="component" value="Unassembled WGS sequence"/>
</dbReference>
<organism evidence="1 2">
    <name type="scientific">Ancylostoma duodenale</name>
    <dbReference type="NCBI Taxonomy" id="51022"/>
    <lineage>
        <taxon>Eukaryota</taxon>
        <taxon>Metazoa</taxon>
        <taxon>Ecdysozoa</taxon>
        <taxon>Nematoda</taxon>
        <taxon>Chromadorea</taxon>
        <taxon>Rhabditida</taxon>
        <taxon>Rhabditina</taxon>
        <taxon>Rhabditomorpha</taxon>
        <taxon>Strongyloidea</taxon>
        <taxon>Ancylostomatidae</taxon>
        <taxon>Ancylostomatinae</taxon>
        <taxon>Ancylostoma</taxon>
    </lineage>
</organism>
<dbReference type="PANTHER" id="PTHR47027:SF20">
    <property type="entry name" value="REVERSE TRANSCRIPTASE-LIKE PROTEIN WITH RNA-DIRECTED DNA POLYMERASE DOMAIN"/>
    <property type="match status" value="1"/>
</dbReference>
<dbReference type="AlphaFoldDB" id="A0A0C2CS25"/>
<dbReference type="PANTHER" id="PTHR47027">
    <property type="entry name" value="REVERSE TRANSCRIPTASE DOMAIN-CONTAINING PROTEIN"/>
    <property type="match status" value="1"/>
</dbReference>
<dbReference type="EMBL" id="KN743265">
    <property type="protein sequence ID" value="KIH52587.1"/>
    <property type="molecule type" value="Genomic_DNA"/>
</dbReference>
<evidence type="ECO:0008006" key="3">
    <source>
        <dbReference type="Google" id="ProtNLM"/>
    </source>
</evidence>
<gene>
    <name evidence="1" type="ORF">ANCDUO_17309</name>
</gene>
<evidence type="ECO:0000313" key="2">
    <source>
        <dbReference type="Proteomes" id="UP000054047"/>
    </source>
</evidence>